<evidence type="ECO:0000256" key="1">
    <source>
        <dbReference type="SAM" id="MobiDB-lite"/>
    </source>
</evidence>
<dbReference type="EMBL" id="JBEHCU010004792">
    <property type="protein sequence ID" value="KAL1401451.1"/>
    <property type="molecule type" value="Genomic_DNA"/>
</dbReference>
<feature type="region of interest" description="Disordered" evidence="1">
    <location>
        <begin position="66"/>
        <end position="86"/>
    </location>
</feature>
<dbReference type="Proteomes" id="UP001562425">
    <property type="component" value="Unassembled WGS sequence"/>
</dbReference>
<accession>A0ABD1DNW2</accession>
<keyword evidence="3" id="KW-1185">Reference proteome</keyword>
<organism evidence="2 3">
    <name type="scientific">Culex pipiens pipiens</name>
    <name type="common">Northern house mosquito</name>
    <dbReference type="NCBI Taxonomy" id="38569"/>
    <lineage>
        <taxon>Eukaryota</taxon>
        <taxon>Metazoa</taxon>
        <taxon>Ecdysozoa</taxon>
        <taxon>Arthropoda</taxon>
        <taxon>Hexapoda</taxon>
        <taxon>Insecta</taxon>
        <taxon>Pterygota</taxon>
        <taxon>Neoptera</taxon>
        <taxon>Endopterygota</taxon>
        <taxon>Diptera</taxon>
        <taxon>Nematocera</taxon>
        <taxon>Culicoidea</taxon>
        <taxon>Culicidae</taxon>
        <taxon>Culicinae</taxon>
        <taxon>Culicini</taxon>
        <taxon>Culex</taxon>
        <taxon>Culex</taxon>
    </lineage>
</organism>
<proteinExistence type="predicted"/>
<evidence type="ECO:0000313" key="3">
    <source>
        <dbReference type="Proteomes" id="UP001562425"/>
    </source>
</evidence>
<name>A0ABD1DNW2_CULPP</name>
<comment type="caution">
    <text evidence="2">The sequence shown here is derived from an EMBL/GenBank/DDBJ whole genome shotgun (WGS) entry which is preliminary data.</text>
</comment>
<protein>
    <submittedName>
        <fullName evidence="2">Uncharacterized protein</fullName>
    </submittedName>
</protein>
<evidence type="ECO:0000313" key="2">
    <source>
        <dbReference type="EMBL" id="KAL1401451.1"/>
    </source>
</evidence>
<gene>
    <name evidence="2" type="ORF">pipiens_020032</name>
</gene>
<reference evidence="2 3" key="1">
    <citation type="submission" date="2024-05" db="EMBL/GenBank/DDBJ databases">
        <title>Culex pipiens pipiens assembly and annotation.</title>
        <authorList>
            <person name="Alout H."/>
            <person name="Durand T."/>
        </authorList>
    </citation>
    <scope>NUCLEOTIDE SEQUENCE [LARGE SCALE GENOMIC DNA]</scope>
    <source>
        <strain evidence="2">HA-2024</strain>
        <tissue evidence="2">Whole body</tissue>
    </source>
</reference>
<sequence>MLFASRKEKVVEKDLRVCRTILDRTCGFLAGDCWAFVRRLKPRNRRELRIGGSSAATRTGRLARRISHRSKRANSEPISAIHPKGGPAGRGIKQWSLCQSRCGNLCLARPISEERRQKQDLKTSTRWQPVRVQQKEEAQHEHAHTINQNAKGPGKGAFSVGARRRLLEAGARLLARDGTSRRALGETTLGVVREGADEEQPAKLWSHVGML</sequence>
<dbReference type="AlphaFoldDB" id="A0ABD1DNW2"/>